<dbReference type="RefSeq" id="WP_380250115.1">
    <property type="nucleotide sequence ID" value="NZ_JBHUII010000004.1"/>
</dbReference>
<dbReference type="PANTHER" id="PTHR33376">
    <property type="match status" value="1"/>
</dbReference>
<proteinExistence type="predicted"/>
<dbReference type="NCBIfam" id="NF037995">
    <property type="entry name" value="TRAP_S1"/>
    <property type="match status" value="1"/>
</dbReference>
<dbReference type="InterPro" id="IPR038404">
    <property type="entry name" value="TRAP_DctP_sf"/>
</dbReference>
<evidence type="ECO:0000313" key="4">
    <source>
        <dbReference type="Proteomes" id="UP001597294"/>
    </source>
</evidence>
<dbReference type="InterPro" id="IPR018389">
    <property type="entry name" value="DctP_fam"/>
</dbReference>
<keyword evidence="1 2" id="KW-0732">Signal</keyword>
<reference evidence="4" key="1">
    <citation type="journal article" date="2019" name="Int. J. Syst. Evol. Microbiol.">
        <title>The Global Catalogue of Microorganisms (GCM) 10K type strain sequencing project: providing services to taxonomists for standard genome sequencing and annotation.</title>
        <authorList>
            <consortium name="The Broad Institute Genomics Platform"/>
            <consortium name="The Broad Institute Genome Sequencing Center for Infectious Disease"/>
            <person name="Wu L."/>
            <person name="Ma J."/>
        </authorList>
    </citation>
    <scope>NUCLEOTIDE SEQUENCE [LARGE SCALE GENOMIC DNA]</scope>
    <source>
        <strain evidence="4">CGMCC 4.7192</strain>
    </source>
</reference>
<evidence type="ECO:0000256" key="2">
    <source>
        <dbReference type="SAM" id="SignalP"/>
    </source>
</evidence>
<evidence type="ECO:0000313" key="3">
    <source>
        <dbReference type="EMBL" id="MFD2205472.1"/>
    </source>
</evidence>
<name>A0ABW5BH93_9PROT</name>
<dbReference type="Gene3D" id="3.40.190.170">
    <property type="entry name" value="Bacterial extracellular solute-binding protein, family 7"/>
    <property type="match status" value="1"/>
</dbReference>
<keyword evidence="4" id="KW-1185">Reference proteome</keyword>
<evidence type="ECO:0000256" key="1">
    <source>
        <dbReference type="ARBA" id="ARBA00022729"/>
    </source>
</evidence>
<gene>
    <name evidence="3" type="ORF">ACFSKO_07615</name>
</gene>
<feature type="chain" id="PRO_5047462937" evidence="2">
    <location>
        <begin position="27"/>
        <end position="328"/>
    </location>
</feature>
<organism evidence="3 4">
    <name type="scientific">Kiloniella antarctica</name>
    <dbReference type="NCBI Taxonomy" id="1550907"/>
    <lineage>
        <taxon>Bacteria</taxon>
        <taxon>Pseudomonadati</taxon>
        <taxon>Pseudomonadota</taxon>
        <taxon>Alphaproteobacteria</taxon>
        <taxon>Rhodospirillales</taxon>
        <taxon>Kiloniellaceae</taxon>
        <taxon>Kiloniella</taxon>
    </lineage>
</organism>
<dbReference type="Pfam" id="PF03480">
    <property type="entry name" value="DctP"/>
    <property type="match status" value="1"/>
</dbReference>
<protein>
    <submittedName>
        <fullName evidence="3">TRAP transporter substrate-binding protein</fullName>
    </submittedName>
</protein>
<feature type="signal peptide" evidence="2">
    <location>
        <begin position="1"/>
        <end position="26"/>
    </location>
</feature>
<accession>A0ABW5BH93</accession>
<dbReference type="PANTHER" id="PTHR33376:SF4">
    <property type="entry name" value="SIALIC ACID-BINDING PERIPLASMIC PROTEIN SIAP"/>
    <property type="match status" value="1"/>
</dbReference>
<dbReference type="CDD" id="cd13602">
    <property type="entry name" value="PBP2_TRAP_BpDctp6_7"/>
    <property type="match status" value="1"/>
</dbReference>
<dbReference type="Proteomes" id="UP001597294">
    <property type="component" value="Unassembled WGS sequence"/>
</dbReference>
<dbReference type="EMBL" id="JBHUII010000004">
    <property type="protein sequence ID" value="MFD2205472.1"/>
    <property type="molecule type" value="Genomic_DNA"/>
</dbReference>
<comment type="caution">
    <text evidence="3">The sequence shown here is derived from an EMBL/GenBank/DDBJ whole genome shotgun (WGS) entry which is preliminary data.</text>
</comment>
<sequence>MNILRKTIGVATLSASLLLSAQIVIAAEKWDMALAYSATNYHSKIATEFAAEVTTKTSGDLEIVTHPGGSLFGGSEIFGAVRRGLTPIGERLISALSNDDPLYEIDSVPFLATSFGDAHKLYEASKPALIKKLDEAGLVFLYSAPWPPQGFYSIKEANTPDDVKGLKFRAYNATTSKVADMLGMVPTKIEAAELSQAFATGVAQSMISSGSTGYDRKLWEHVGFFYDVRAWLPRNMVIVNKKAWNRLDKKVQDVIRTAAATAEDKGWSEAERLADWYLEEFKKNGMSVKPMSPEMRAAFEKVGAKLRDEWLAKIGDSGNEILSSYKAQ</sequence>